<name>A0A7R8ZP79_9CRUS</name>
<dbReference type="EMBL" id="OB661064">
    <property type="protein sequence ID" value="CAD7227194.1"/>
    <property type="molecule type" value="Genomic_DNA"/>
</dbReference>
<dbReference type="OrthoDB" id="3200163at2759"/>
<evidence type="ECO:0000256" key="2">
    <source>
        <dbReference type="ARBA" id="ARBA00022487"/>
    </source>
</evidence>
<dbReference type="Gene3D" id="3.40.50.1820">
    <property type="entry name" value="alpha/beta hydrolase"/>
    <property type="match status" value="1"/>
</dbReference>
<dbReference type="Pfam" id="PF00135">
    <property type="entry name" value="COesterase"/>
    <property type="match status" value="1"/>
</dbReference>
<dbReference type="GO" id="GO:0052689">
    <property type="term" value="F:carboxylic ester hydrolase activity"/>
    <property type="evidence" value="ECO:0007669"/>
    <property type="project" value="UniProtKB-KW"/>
</dbReference>
<organism evidence="6">
    <name type="scientific">Cyprideis torosa</name>
    <dbReference type="NCBI Taxonomy" id="163714"/>
    <lineage>
        <taxon>Eukaryota</taxon>
        <taxon>Metazoa</taxon>
        <taxon>Ecdysozoa</taxon>
        <taxon>Arthropoda</taxon>
        <taxon>Crustacea</taxon>
        <taxon>Oligostraca</taxon>
        <taxon>Ostracoda</taxon>
        <taxon>Podocopa</taxon>
        <taxon>Podocopida</taxon>
        <taxon>Cytherocopina</taxon>
        <taxon>Cytheroidea</taxon>
        <taxon>Cytherideidae</taxon>
        <taxon>Cyprideis</taxon>
    </lineage>
</organism>
<sequence>MTDLVILRHHCPVVEGTHSTYTVPGLRYVYSFFQIPYAADTSGANRFRPPQPRAPWTDTLDVQAKDRMTTYQCIQENATGPGTLVGTEDCLRLNVYSPKIPTFLNPNPNLPVLVWIYGGAFISGNTYIFNHWKFLDHNVVLVVPNYRVGALGFLSTQTDDAPGNAGLYDQYMALKWVKDNIKNFGGNPDQITLFGESAGAVSVGHHYISPLSRGLFHRAILQSGSPLTAWSIDERPLEYHNRLAPATNCPWNPSDPSPYLSCLRNLDPLTLIMAQKNVITQYHLEGQHGFNGVSPVVQVAGGGYDLLIREDPYTALTAGRHSGVPVILGCNKHEGTFVLGLLYNEYLVPKNLVDDPNFLSNSLVTSFTDAVEIDTKDASALESYYFSGLSRNTFTDLVPGFVDFLGATFIKQGSYEMAMILADQGVDTWFYSFEYYGAHTMFDILFPEPPNSLPFGGGVTHADDLIYQWGLWTLTGTDNTIKKYIVRSWVNFAYDGVPTTTWPKLKVDTQYYLAINQDQGSTNQEQIYQDYSQTYTTAVDEYFSGVAIPGTTSRRLQSLETFTRLNIMETAIQEEDRLSWGENDEEELANRMAYAAYYI</sequence>
<evidence type="ECO:0000256" key="3">
    <source>
        <dbReference type="ARBA" id="ARBA00022801"/>
    </source>
</evidence>
<dbReference type="EC" id="3.1.1.-" evidence="5"/>
<proteinExistence type="inferred from homology"/>
<evidence type="ECO:0000256" key="5">
    <source>
        <dbReference type="RuleBase" id="RU361235"/>
    </source>
</evidence>
<reference evidence="6" key="1">
    <citation type="submission" date="2020-11" db="EMBL/GenBank/DDBJ databases">
        <authorList>
            <person name="Tran Van P."/>
        </authorList>
    </citation>
    <scope>NUCLEOTIDE SEQUENCE</scope>
</reference>
<comment type="similarity">
    <text evidence="1 5">Belongs to the type-B carboxylesterase/lipase family.</text>
</comment>
<accession>A0A7R8ZP79</accession>
<dbReference type="PANTHER" id="PTHR43142:SF1">
    <property type="entry name" value="CARBOXYLIC ESTER HYDROLASE"/>
    <property type="match status" value="1"/>
</dbReference>
<keyword evidence="3 5" id="KW-0378">Hydrolase</keyword>
<keyword evidence="2" id="KW-0719">Serine esterase</keyword>
<dbReference type="InterPro" id="IPR019826">
    <property type="entry name" value="Carboxylesterase_B_AS"/>
</dbReference>
<evidence type="ECO:0000256" key="1">
    <source>
        <dbReference type="ARBA" id="ARBA00005964"/>
    </source>
</evidence>
<dbReference type="InterPro" id="IPR002018">
    <property type="entry name" value="CarbesteraseB"/>
</dbReference>
<evidence type="ECO:0000256" key="4">
    <source>
        <dbReference type="ARBA" id="ARBA00023180"/>
    </source>
</evidence>
<dbReference type="PROSITE" id="PS00122">
    <property type="entry name" value="CARBOXYLESTERASE_B_1"/>
    <property type="match status" value="1"/>
</dbReference>
<dbReference type="PANTHER" id="PTHR43142">
    <property type="entry name" value="CARBOXYLIC ESTER HYDROLASE"/>
    <property type="match status" value="1"/>
</dbReference>
<evidence type="ECO:0000313" key="6">
    <source>
        <dbReference type="EMBL" id="CAD7227194.1"/>
    </source>
</evidence>
<dbReference type="SUPFAM" id="SSF53474">
    <property type="entry name" value="alpha/beta-Hydrolases"/>
    <property type="match status" value="1"/>
</dbReference>
<protein>
    <recommendedName>
        <fullName evidence="5">Carboxylic ester hydrolase</fullName>
        <ecNumber evidence="5">3.1.1.-</ecNumber>
    </recommendedName>
</protein>
<dbReference type="AlphaFoldDB" id="A0A7R8ZP79"/>
<keyword evidence="4" id="KW-0325">Glycoprotein</keyword>
<gene>
    <name evidence="6" type="ORF">CTOB1V02_LOCUS5103</name>
</gene>
<dbReference type="InterPro" id="IPR029058">
    <property type="entry name" value="AB_hydrolase_fold"/>
</dbReference>